<evidence type="ECO:0000256" key="1">
    <source>
        <dbReference type="ARBA" id="ARBA00004236"/>
    </source>
</evidence>
<dbReference type="InterPro" id="IPR025937">
    <property type="entry name" value="PDGLE_dom"/>
</dbReference>
<dbReference type="AlphaFoldDB" id="M0HGT7"/>
<dbReference type="PATRIC" id="fig|1230453.4.peg.2636"/>
<keyword evidence="5 6" id="KW-0472">Membrane</keyword>
<feature type="domain" description="PDGLE" evidence="7">
    <location>
        <begin position="31"/>
        <end position="99"/>
    </location>
</feature>
<dbReference type="EMBL" id="AOLK01000021">
    <property type="protein sequence ID" value="ELZ82988.1"/>
    <property type="molecule type" value="Genomic_DNA"/>
</dbReference>
<proteinExistence type="predicted"/>
<evidence type="ECO:0000313" key="8">
    <source>
        <dbReference type="EMBL" id="ELZ82988.1"/>
    </source>
</evidence>
<comment type="caution">
    <text evidence="8">The sequence shown here is derived from an EMBL/GenBank/DDBJ whole genome shotgun (WGS) entry which is preliminary data.</text>
</comment>
<dbReference type="STRING" id="1230453.C453_13311"/>
<keyword evidence="4 6" id="KW-1133">Transmembrane helix</keyword>
<evidence type="ECO:0000256" key="4">
    <source>
        <dbReference type="ARBA" id="ARBA00022989"/>
    </source>
</evidence>
<evidence type="ECO:0000259" key="7">
    <source>
        <dbReference type="Pfam" id="PF13190"/>
    </source>
</evidence>
<name>M0HGT7_HALEO</name>
<evidence type="ECO:0000256" key="3">
    <source>
        <dbReference type="ARBA" id="ARBA00022692"/>
    </source>
</evidence>
<dbReference type="Pfam" id="PF13190">
    <property type="entry name" value="PDGLE"/>
    <property type="match status" value="1"/>
</dbReference>
<reference evidence="8 9" key="1">
    <citation type="journal article" date="2014" name="PLoS Genet.">
        <title>Phylogenetically driven sequencing of extremely halophilic archaea reveals strategies for static and dynamic osmo-response.</title>
        <authorList>
            <person name="Becker E.A."/>
            <person name="Seitzer P.M."/>
            <person name="Tritt A."/>
            <person name="Larsen D."/>
            <person name="Krusor M."/>
            <person name="Yao A.I."/>
            <person name="Wu D."/>
            <person name="Madern D."/>
            <person name="Eisen J.A."/>
            <person name="Darling A.E."/>
            <person name="Facciotti M.T."/>
        </authorList>
    </citation>
    <scope>NUCLEOTIDE SEQUENCE [LARGE SCALE GENOMIC DNA]</scope>
    <source>
        <strain evidence="8 9">ATCC BAA-1513</strain>
    </source>
</reference>
<keyword evidence="2" id="KW-1003">Cell membrane</keyword>
<keyword evidence="9" id="KW-1185">Reference proteome</keyword>
<evidence type="ECO:0000256" key="2">
    <source>
        <dbReference type="ARBA" id="ARBA00022475"/>
    </source>
</evidence>
<dbReference type="RefSeq" id="WP_008325114.1">
    <property type="nucleotide sequence ID" value="NZ_AOLK01000021.1"/>
</dbReference>
<sequence length="106" mass="10759">MSVRSFAADDSNRRPLAVIGALVAATPVFAWAASQVGYAEPLDVAAEMTGASAAALSLNPGLLPDYTVPGLDPYVGTFVSALVGTVLCLGLALRVGAALQLRENGE</sequence>
<gene>
    <name evidence="8" type="ORF">C453_13311</name>
</gene>
<feature type="transmembrane region" description="Helical" evidence="6">
    <location>
        <begin position="74"/>
        <end position="93"/>
    </location>
</feature>
<protein>
    <recommendedName>
        <fullName evidence="7">PDGLE domain-containing protein</fullName>
    </recommendedName>
</protein>
<dbReference type="OrthoDB" id="306607at2157"/>
<evidence type="ECO:0000256" key="6">
    <source>
        <dbReference type="SAM" id="Phobius"/>
    </source>
</evidence>
<dbReference type="Proteomes" id="UP000011612">
    <property type="component" value="Unassembled WGS sequence"/>
</dbReference>
<comment type="subcellular location">
    <subcellularLocation>
        <location evidence="1">Cell membrane</location>
    </subcellularLocation>
</comment>
<evidence type="ECO:0000256" key="5">
    <source>
        <dbReference type="ARBA" id="ARBA00023136"/>
    </source>
</evidence>
<accession>M0HGT7</accession>
<evidence type="ECO:0000313" key="9">
    <source>
        <dbReference type="Proteomes" id="UP000011612"/>
    </source>
</evidence>
<keyword evidence="3 6" id="KW-0812">Transmembrane</keyword>
<organism evidence="8 9">
    <name type="scientific">Haloferax elongans ATCC BAA-1513</name>
    <dbReference type="NCBI Taxonomy" id="1230453"/>
    <lineage>
        <taxon>Archaea</taxon>
        <taxon>Methanobacteriati</taxon>
        <taxon>Methanobacteriota</taxon>
        <taxon>Stenosarchaea group</taxon>
        <taxon>Halobacteria</taxon>
        <taxon>Halobacteriales</taxon>
        <taxon>Haloferacaceae</taxon>
        <taxon>Haloferax</taxon>
    </lineage>
</organism>
<dbReference type="GO" id="GO:0005886">
    <property type="term" value="C:plasma membrane"/>
    <property type="evidence" value="ECO:0007669"/>
    <property type="project" value="UniProtKB-SubCell"/>
</dbReference>